<dbReference type="CDD" id="cd18111">
    <property type="entry name" value="ATP-synt_V_A-type_alpha_C"/>
    <property type="match status" value="1"/>
</dbReference>
<dbReference type="RefSeq" id="WP_204719190.1">
    <property type="nucleotide sequence ID" value="NZ_JACSNR010000001.1"/>
</dbReference>
<dbReference type="InterPro" id="IPR031686">
    <property type="entry name" value="ATP-synth_a_Xtn"/>
</dbReference>
<dbReference type="Proteomes" id="UP000724149">
    <property type="component" value="Unassembled WGS sequence"/>
</dbReference>
<protein>
    <recommendedName>
        <fullName evidence="7">V-type ATP synthase alpha chain</fullName>
        <ecNumber evidence="7">7.1.2.2</ecNumber>
    </recommendedName>
    <alternativeName>
        <fullName evidence="7">V-ATPase subunit A</fullName>
    </alternativeName>
</protein>
<keyword evidence="2 7" id="KW-0813">Transport</keyword>
<dbReference type="InterPro" id="IPR022878">
    <property type="entry name" value="V-ATPase_asu"/>
</dbReference>
<dbReference type="Pfam" id="PF16886">
    <property type="entry name" value="ATP-synt_ab_Xtn"/>
    <property type="match status" value="1"/>
</dbReference>
<dbReference type="NCBIfam" id="NF003220">
    <property type="entry name" value="PRK04192.1"/>
    <property type="match status" value="1"/>
</dbReference>
<dbReference type="PANTHER" id="PTHR43607">
    <property type="entry name" value="V-TYPE PROTON ATPASE CATALYTIC SUBUNIT A"/>
    <property type="match status" value="1"/>
</dbReference>
<dbReference type="InterPro" id="IPR004100">
    <property type="entry name" value="ATPase_F1/V1/A1_a/bsu_N"/>
</dbReference>
<evidence type="ECO:0000313" key="12">
    <source>
        <dbReference type="EMBL" id="MBM6922157.1"/>
    </source>
</evidence>
<comment type="caution">
    <text evidence="12">The sequence shown here is derived from an EMBL/GenBank/DDBJ whole genome shotgun (WGS) entry which is preliminary data.</text>
</comment>
<name>A0ABS2GIG1_9FIRM</name>
<reference evidence="12 13" key="1">
    <citation type="journal article" date="2021" name="Sci. Rep.">
        <title>The distribution of antibiotic resistance genes in chicken gut microbiota commensals.</title>
        <authorList>
            <person name="Juricova H."/>
            <person name="Matiasovicova J."/>
            <person name="Kubasova T."/>
            <person name="Cejkova D."/>
            <person name="Rychlik I."/>
        </authorList>
    </citation>
    <scope>NUCLEOTIDE SEQUENCE [LARGE SCALE GENOMIC DNA]</scope>
    <source>
        <strain evidence="12 13">An564</strain>
    </source>
</reference>
<dbReference type="SUPFAM" id="SSF50615">
    <property type="entry name" value="N-terminal domain of alpha and beta subunits of F1 ATP synthase"/>
    <property type="match status" value="1"/>
</dbReference>
<feature type="domain" description="ATPsynthase alpha/beta subunit barrel-sandwich" evidence="10">
    <location>
        <begin position="108"/>
        <end position="195"/>
    </location>
</feature>
<keyword evidence="6 7" id="KW-0406">Ion transport</keyword>
<evidence type="ECO:0000256" key="1">
    <source>
        <dbReference type="ARBA" id="ARBA00008936"/>
    </source>
</evidence>
<dbReference type="EMBL" id="JACSNR010000001">
    <property type="protein sequence ID" value="MBM6922157.1"/>
    <property type="molecule type" value="Genomic_DNA"/>
</dbReference>
<evidence type="ECO:0000256" key="4">
    <source>
        <dbReference type="ARBA" id="ARBA00022840"/>
    </source>
</evidence>
<evidence type="ECO:0000313" key="13">
    <source>
        <dbReference type="Proteomes" id="UP000724149"/>
    </source>
</evidence>
<dbReference type="EC" id="7.1.2.2" evidence="7"/>
<gene>
    <name evidence="7" type="primary">atpA</name>
    <name evidence="12" type="ORF">H9X81_00420</name>
</gene>
<dbReference type="Gene3D" id="2.40.30.20">
    <property type="match status" value="1"/>
</dbReference>
<keyword evidence="13" id="KW-1185">Reference proteome</keyword>
<dbReference type="Gene3D" id="1.10.1140.10">
    <property type="entry name" value="Bovine Mitochondrial F1-atpase, Atp Synthase Beta Chain, Chain D, domain 3"/>
    <property type="match status" value="1"/>
</dbReference>
<dbReference type="SUPFAM" id="SSF47917">
    <property type="entry name" value="C-terminal domain of alpha and beta subunits of F1 ATP synthase"/>
    <property type="match status" value="1"/>
</dbReference>
<feature type="domain" description="ATPase F1/V1/A1 complex alpha/beta subunit N-terminal" evidence="9">
    <location>
        <begin position="7"/>
        <end position="68"/>
    </location>
</feature>
<organism evidence="12 13">
    <name type="scientific">Hydrogenoanaerobacterium saccharovorans</name>
    <dbReference type="NCBI Taxonomy" id="474960"/>
    <lineage>
        <taxon>Bacteria</taxon>
        <taxon>Bacillati</taxon>
        <taxon>Bacillota</taxon>
        <taxon>Clostridia</taxon>
        <taxon>Eubacteriales</taxon>
        <taxon>Oscillospiraceae</taxon>
        <taxon>Hydrogenoanaerobacterium</taxon>
    </lineage>
</organism>
<accession>A0ABS2GIG1</accession>
<evidence type="ECO:0000256" key="3">
    <source>
        <dbReference type="ARBA" id="ARBA00022741"/>
    </source>
</evidence>
<dbReference type="CDD" id="cd01134">
    <property type="entry name" value="V_A-ATPase_A"/>
    <property type="match status" value="1"/>
</dbReference>
<dbReference type="PROSITE" id="PS00152">
    <property type="entry name" value="ATPASE_ALPHA_BETA"/>
    <property type="match status" value="1"/>
</dbReference>
<dbReference type="InterPro" id="IPR020003">
    <property type="entry name" value="ATPase_a/bsu_AS"/>
</dbReference>
<feature type="domain" description="ATP synthase A/B type C-terminal" evidence="11">
    <location>
        <begin position="442"/>
        <end position="542"/>
    </location>
</feature>
<evidence type="ECO:0000256" key="6">
    <source>
        <dbReference type="ARBA" id="ARBA00023065"/>
    </source>
</evidence>
<evidence type="ECO:0000259" key="9">
    <source>
        <dbReference type="Pfam" id="PF02874"/>
    </source>
</evidence>
<dbReference type="InterPro" id="IPR055190">
    <property type="entry name" value="ATP-synt_VA_C"/>
</dbReference>
<proteinExistence type="inferred from homology"/>
<evidence type="ECO:0000256" key="7">
    <source>
        <dbReference type="HAMAP-Rule" id="MF_00309"/>
    </source>
</evidence>
<evidence type="ECO:0000259" key="8">
    <source>
        <dbReference type="Pfam" id="PF00006"/>
    </source>
</evidence>
<feature type="binding site" evidence="7">
    <location>
        <begin position="233"/>
        <end position="240"/>
    </location>
    <ligand>
        <name>ATP</name>
        <dbReference type="ChEBI" id="CHEBI:30616"/>
    </ligand>
</feature>
<comment type="similarity">
    <text evidence="1 7">Belongs to the ATPase alpha/beta chains family.</text>
</comment>
<comment type="function">
    <text evidence="7">Produces ATP from ADP in the presence of a proton gradient across the membrane. The V-type alpha chain is a catalytic subunit.</text>
</comment>
<keyword evidence="7" id="KW-0066">ATP synthesis</keyword>
<evidence type="ECO:0000259" key="10">
    <source>
        <dbReference type="Pfam" id="PF16886"/>
    </source>
</evidence>
<dbReference type="PANTHER" id="PTHR43607:SF1">
    <property type="entry name" value="H(+)-TRANSPORTING TWO-SECTOR ATPASE"/>
    <property type="match status" value="1"/>
</dbReference>
<dbReference type="SUPFAM" id="SSF52540">
    <property type="entry name" value="P-loop containing nucleoside triphosphate hydrolases"/>
    <property type="match status" value="1"/>
</dbReference>
<dbReference type="InterPro" id="IPR027417">
    <property type="entry name" value="P-loop_NTPase"/>
</dbReference>
<feature type="domain" description="ATPase F1/V1/A1 complex alpha/beta subunit nucleotide-binding" evidence="8">
    <location>
        <begin position="213"/>
        <end position="434"/>
    </location>
</feature>
<comment type="catalytic activity">
    <reaction evidence="7">
        <text>ATP + H2O + 4 H(+)(in) = ADP + phosphate + 5 H(+)(out)</text>
        <dbReference type="Rhea" id="RHEA:57720"/>
        <dbReference type="ChEBI" id="CHEBI:15377"/>
        <dbReference type="ChEBI" id="CHEBI:15378"/>
        <dbReference type="ChEBI" id="CHEBI:30616"/>
        <dbReference type="ChEBI" id="CHEBI:43474"/>
        <dbReference type="ChEBI" id="CHEBI:456216"/>
        <dbReference type="EC" id="7.1.2.2"/>
    </reaction>
</comment>
<dbReference type="Gene3D" id="3.40.50.300">
    <property type="entry name" value="P-loop containing nucleotide triphosphate hydrolases"/>
    <property type="match status" value="1"/>
</dbReference>
<dbReference type="InterPro" id="IPR036121">
    <property type="entry name" value="ATPase_F1/V1/A1_a/bsu_N_sf"/>
</dbReference>
<evidence type="ECO:0000259" key="11">
    <source>
        <dbReference type="Pfam" id="PF22919"/>
    </source>
</evidence>
<keyword evidence="5 7" id="KW-1278">Translocase</keyword>
<keyword evidence="3 7" id="KW-0547">Nucleotide-binding</keyword>
<dbReference type="HAMAP" id="MF_00309">
    <property type="entry name" value="ATP_synth_A_arch"/>
    <property type="match status" value="1"/>
</dbReference>
<dbReference type="Pfam" id="PF22919">
    <property type="entry name" value="ATP-synt_VA_C"/>
    <property type="match status" value="1"/>
</dbReference>
<dbReference type="InterPro" id="IPR000194">
    <property type="entry name" value="ATPase_F1/V1/A1_a/bsu_nucl-bd"/>
</dbReference>
<dbReference type="InterPro" id="IPR023366">
    <property type="entry name" value="ATP_synth_asu-like_sf"/>
</dbReference>
<dbReference type="Gene3D" id="2.40.50.100">
    <property type="match status" value="1"/>
</dbReference>
<evidence type="ECO:0000256" key="5">
    <source>
        <dbReference type="ARBA" id="ARBA00022967"/>
    </source>
</evidence>
<dbReference type="Pfam" id="PF00006">
    <property type="entry name" value="ATP-synt_ab"/>
    <property type="match status" value="1"/>
</dbReference>
<dbReference type="InterPro" id="IPR024034">
    <property type="entry name" value="ATPase_F1/V1_b/a_C"/>
</dbReference>
<keyword evidence="4 7" id="KW-0067">ATP-binding</keyword>
<evidence type="ECO:0000256" key="2">
    <source>
        <dbReference type="ARBA" id="ARBA00022448"/>
    </source>
</evidence>
<dbReference type="Pfam" id="PF02874">
    <property type="entry name" value="ATP-synt_ab_N"/>
    <property type="match status" value="1"/>
</dbReference>
<sequence>MSSNLINSINGPVVTIKGPTDLTMQEMVYVGSKKLIGEVISISAERTTIQVYETTTGLRVGEEIIGTGAPLSATLGPGIISNIFDGIERPLEDIEKTDGAFIGTGSSIPSLDPERKWDVTIKVSVGDELRGGDIYATCPETPLIEHRCMVPPNLSGRVSAVMTNGQYTVNDCVVKLVDKDGVEHELTLCQKWPIRVERPILKRMPIERPLITGQRVIDTMFPIAKGGTAAIPGGFGTGKTMTQHQLAKWCDADIIVYVGCGERGNEMTQVLKEFSELIDPKSGQKLTARTVLIANTSNMPVAAREASIYTGITLAEYYRDMGYHVAIMADSTSRWAEALREISGRLEEMPAEEGFPAYLPSRISQFYERAGYTVSLNGAEGSVTIIGAVSPQGSDFSEPVTQNTKRFVRCFWALDKSLAYARHYPAINWNTSYSEYVDTLNRWYSANVGREFMADRQRIATLLHEENDLMEIVKLIGSDVLPDDQKLVIETAKVIRVGFLQQNAYHAEDTYVPLEKQLGMMKVILYLYDQCAAMIKKGHAISAILETGIFGEVVKIKYDVPNSKLEMLDDYYTKIDQALAAVI</sequence>
<keyword evidence="7" id="KW-0375">Hydrogen ion transport</keyword>